<dbReference type="Pfam" id="PF12867">
    <property type="entry name" value="DinB_2"/>
    <property type="match status" value="1"/>
</dbReference>
<dbReference type="HAMAP" id="MF_01256">
    <property type="entry name" value="YfiT_hydrol"/>
    <property type="match status" value="1"/>
</dbReference>
<dbReference type="InterPro" id="IPR034660">
    <property type="entry name" value="DinB/YfiT-like"/>
</dbReference>
<evidence type="ECO:0000259" key="5">
    <source>
        <dbReference type="Pfam" id="PF12867"/>
    </source>
</evidence>
<gene>
    <name evidence="6" type="ORF">FSB75_03465</name>
</gene>
<accession>A0A5B8UER6</accession>
<keyword evidence="3 6" id="KW-0378">Hydrolase</keyword>
<keyword evidence="1" id="KW-0963">Cytoplasm</keyword>
<dbReference type="NCBIfam" id="NF009807">
    <property type="entry name" value="PRK13291.1"/>
    <property type="match status" value="1"/>
</dbReference>
<evidence type="ECO:0000256" key="1">
    <source>
        <dbReference type="ARBA" id="ARBA00022490"/>
    </source>
</evidence>
<keyword evidence="7" id="KW-1185">Reference proteome</keyword>
<dbReference type="GO" id="GO:0016787">
    <property type="term" value="F:hydrolase activity"/>
    <property type="evidence" value="ECO:0007669"/>
    <property type="project" value="UniProtKB-KW"/>
</dbReference>
<dbReference type="InterPro" id="IPR024775">
    <property type="entry name" value="DinB-like"/>
</dbReference>
<feature type="domain" description="DinB-like" evidence="5">
    <location>
        <begin position="32"/>
        <end position="166"/>
    </location>
</feature>
<dbReference type="EMBL" id="CP042433">
    <property type="protein sequence ID" value="QEC54998.1"/>
    <property type="molecule type" value="Genomic_DNA"/>
</dbReference>
<name>A0A5B8UER6_9BACT</name>
<dbReference type="InterPro" id="IPR023774">
    <property type="entry name" value="Put_metal_dep_hydrolase_YfiT"/>
</dbReference>
<dbReference type="Gene3D" id="1.20.120.450">
    <property type="entry name" value="dinb family like domain"/>
    <property type="match status" value="1"/>
</dbReference>
<keyword evidence="4" id="KW-0862">Zinc</keyword>
<dbReference type="GO" id="GO:0046872">
    <property type="term" value="F:metal ion binding"/>
    <property type="evidence" value="ECO:0007669"/>
    <property type="project" value="UniProtKB-KW"/>
</dbReference>
<evidence type="ECO:0000313" key="7">
    <source>
        <dbReference type="Proteomes" id="UP000321204"/>
    </source>
</evidence>
<dbReference type="OrthoDB" id="9796039at2"/>
<evidence type="ECO:0000313" key="6">
    <source>
        <dbReference type="EMBL" id="QEC54998.1"/>
    </source>
</evidence>
<dbReference type="SUPFAM" id="SSF109854">
    <property type="entry name" value="DinB/YfiT-like putative metalloenzymes"/>
    <property type="match status" value="1"/>
</dbReference>
<evidence type="ECO:0000256" key="2">
    <source>
        <dbReference type="ARBA" id="ARBA00022723"/>
    </source>
</evidence>
<protein>
    <submittedName>
        <fullName evidence="6">Putative metal-dependent hydrolase</fullName>
    </submittedName>
</protein>
<dbReference type="RefSeq" id="WP_146782812.1">
    <property type="nucleotide sequence ID" value="NZ_BAABIO010000006.1"/>
</dbReference>
<dbReference type="Proteomes" id="UP000321204">
    <property type="component" value="Chromosome"/>
</dbReference>
<evidence type="ECO:0000256" key="4">
    <source>
        <dbReference type="ARBA" id="ARBA00022833"/>
    </source>
</evidence>
<proteinExistence type="inferred from homology"/>
<reference evidence="6 7" key="1">
    <citation type="journal article" date="2015" name="Int. J. Syst. Evol. Microbiol.">
        <title>Flavisolibacter ginsenosidimutans sp. nov., with ginsenoside-converting activity isolated from soil used for cultivating ginseng.</title>
        <authorList>
            <person name="Zhao Y."/>
            <person name="Liu Q."/>
            <person name="Kang M.S."/>
            <person name="Jin F."/>
            <person name="Yu H."/>
            <person name="Im W.T."/>
        </authorList>
    </citation>
    <scope>NUCLEOTIDE SEQUENCE [LARGE SCALE GENOMIC DNA]</scope>
    <source>
        <strain evidence="6 7">Gsoil 636</strain>
    </source>
</reference>
<keyword evidence="2" id="KW-0479">Metal-binding</keyword>
<sequence length="176" mass="20961">MEQDLRYPIGRYEPKPFSQAQKEEWLTDIQFLPQALEHAVSNLDEAQLQTPYREGGWTVHQLVHHVADSHLNAYCRFKLGYTEEKPAIRTYEEKLWAETADVKTLPINVSLTLLHALHKRWYEFLKSFSDNDFARTVYHPEHKKEFTLWHLLGMYAWHGRHHAAHITSLRERKGWN</sequence>
<dbReference type="KEGG" id="fgg:FSB75_03465"/>
<evidence type="ECO:0000256" key="3">
    <source>
        <dbReference type="ARBA" id="ARBA00022801"/>
    </source>
</evidence>
<dbReference type="AlphaFoldDB" id="A0A5B8UER6"/>
<organism evidence="6 7">
    <name type="scientific">Flavisolibacter ginsenosidimutans</name>
    <dbReference type="NCBI Taxonomy" id="661481"/>
    <lineage>
        <taxon>Bacteria</taxon>
        <taxon>Pseudomonadati</taxon>
        <taxon>Bacteroidota</taxon>
        <taxon>Chitinophagia</taxon>
        <taxon>Chitinophagales</taxon>
        <taxon>Chitinophagaceae</taxon>
        <taxon>Flavisolibacter</taxon>
    </lineage>
</organism>